<reference evidence="6 7" key="1">
    <citation type="submission" date="2020-08" db="EMBL/GenBank/DDBJ databases">
        <title>Novel species isolated from subtropical streams in China.</title>
        <authorList>
            <person name="Lu H."/>
        </authorList>
    </citation>
    <scope>NUCLEOTIDE SEQUENCE [LARGE SCALE GENOMIC DNA]</scope>
    <source>
        <strain evidence="6 7">NL8W</strain>
    </source>
</reference>
<dbReference type="EMBL" id="JACOFX010000010">
    <property type="protein sequence ID" value="MBC3909467.1"/>
    <property type="molecule type" value="Genomic_DNA"/>
</dbReference>
<dbReference type="Gene3D" id="1.10.580.10">
    <property type="entry name" value="Citrate Synthase, domain 1"/>
    <property type="match status" value="1"/>
</dbReference>
<name>A0ABR6ZE31_9BURK</name>
<comment type="similarity">
    <text evidence="2">Belongs to the citrate synthase family.</text>
</comment>
<comment type="pathway">
    <text evidence="1">Carbohydrate metabolism; tricarboxylic acid cycle; isocitrate from oxaloacetate: step 1/2.</text>
</comment>
<keyword evidence="7" id="KW-1185">Reference proteome</keyword>
<keyword evidence="4" id="KW-0808">Transferase</keyword>
<accession>A0ABR6ZE31</accession>
<dbReference type="InterPro" id="IPR016143">
    <property type="entry name" value="Citrate_synth-like_sm_a-sub"/>
</dbReference>
<evidence type="ECO:0000313" key="6">
    <source>
        <dbReference type="EMBL" id="MBC3909467.1"/>
    </source>
</evidence>
<dbReference type="CDD" id="cd06102">
    <property type="entry name" value="citrate_synt_like_2"/>
    <property type="match status" value="1"/>
</dbReference>
<evidence type="ECO:0000256" key="1">
    <source>
        <dbReference type="ARBA" id="ARBA00004751"/>
    </source>
</evidence>
<dbReference type="InterPro" id="IPR041657">
    <property type="entry name" value="HTH_17"/>
</dbReference>
<dbReference type="InterPro" id="IPR036969">
    <property type="entry name" value="Citrate_synthase_sf"/>
</dbReference>
<evidence type="ECO:0000313" key="7">
    <source>
        <dbReference type="Proteomes" id="UP000646911"/>
    </source>
</evidence>
<gene>
    <name evidence="6" type="ORF">H8L47_18050</name>
</gene>
<dbReference type="Gene3D" id="1.10.230.10">
    <property type="entry name" value="Cytochrome P450-Terp, domain 2"/>
    <property type="match status" value="1"/>
</dbReference>
<evidence type="ECO:0000256" key="2">
    <source>
        <dbReference type="ARBA" id="ARBA00010566"/>
    </source>
</evidence>
<dbReference type="SUPFAM" id="SSF46955">
    <property type="entry name" value="Putative DNA-binding domain"/>
    <property type="match status" value="1"/>
</dbReference>
<dbReference type="EC" id="2.3.3.16" evidence="3"/>
<dbReference type="PANTHER" id="PTHR11739">
    <property type="entry name" value="CITRATE SYNTHASE"/>
    <property type="match status" value="1"/>
</dbReference>
<dbReference type="RefSeq" id="WP_186954996.1">
    <property type="nucleotide sequence ID" value="NZ_JACOFX010000010.1"/>
</dbReference>
<dbReference type="Pfam" id="PF12728">
    <property type="entry name" value="HTH_17"/>
    <property type="match status" value="1"/>
</dbReference>
<sequence>MDNTLTARQAAELLGVSLPTLYSYVSRGLLQSQQQQGQRAKRYLKEEVLRLLARTSDNKRAGGAAESAIDWGVPVLESKITQVKNGKLYYRGHGVDELAGTHTLEQTAWILWDCEANPDLPQTCLTALITLWPRFLDLTAHLPPYERAVSILPLLANTVEEMPDIHTHQKAMLWMHLMAAALLGVAPDYQTFHQKLAAAWQLDEEQAALIRAALVASADHELNVSTFTVRCVASAGANMGMALVAGLAALSGPKHGGESLRVSHMLRAALATPRCDVSSFLSKRLHNHDAHEHFSPRLPGFSHPLYPDGDARGALLMKTLDRKKHADLFAVADLAEHLTGQKLNIDFGLVAVEIACQLPPGAAQILFALGRTAGWIAHAMEQVDTGQLIRPRARYVGKFPDSASV</sequence>
<dbReference type="PANTHER" id="PTHR11739:SF4">
    <property type="entry name" value="CITRATE SYNTHASE, PEROXISOMAL"/>
    <property type="match status" value="1"/>
</dbReference>
<evidence type="ECO:0000259" key="5">
    <source>
        <dbReference type="Pfam" id="PF12728"/>
    </source>
</evidence>
<dbReference type="InterPro" id="IPR009061">
    <property type="entry name" value="DNA-bd_dom_put_sf"/>
</dbReference>
<comment type="caution">
    <text evidence="6">The sequence shown here is derived from an EMBL/GenBank/DDBJ whole genome shotgun (WGS) entry which is preliminary data.</text>
</comment>
<organism evidence="6 7">
    <name type="scientific">Undibacterium umbellatum</name>
    <dbReference type="NCBI Taxonomy" id="2762300"/>
    <lineage>
        <taxon>Bacteria</taxon>
        <taxon>Pseudomonadati</taxon>
        <taxon>Pseudomonadota</taxon>
        <taxon>Betaproteobacteria</taxon>
        <taxon>Burkholderiales</taxon>
        <taxon>Oxalobacteraceae</taxon>
        <taxon>Undibacterium</taxon>
    </lineage>
</organism>
<protein>
    <recommendedName>
        <fullName evidence="3">citrate synthase (unknown stereospecificity)</fullName>
        <ecNumber evidence="3">2.3.3.16</ecNumber>
    </recommendedName>
</protein>
<dbReference type="InterPro" id="IPR016142">
    <property type="entry name" value="Citrate_synth-like_lrg_a-sub"/>
</dbReference>
<evidence type="ECO:0000256" key="4">
    <source>
        <dbReference type="ARBA" id="ARBA00022679"/>
    </source>
</evidence>
<dbReference type="Proteomes" id="UP000646911">
    <property type="component" value="Unassembled WGS sequence"/>
</dbReference>
<dbReference type="InterPro" id="IPR002020">
    <property type="entry name" value="Citrate_synthase"/>
</dbReference>
<feature type="domain" description="Helix-turn-helix" evidence="5">
    <location>
        <begin position="5"/>
        <end position="54"/>
    </location>
</feature>
<dbReference type="Pfam" id="PF00285">
    <property type="entry name" value="Citrate_synt"/>
    <property type="match status" value="1"/>
</dbReference>
<dbReference type="SUPFAM" id="SSF48256">
    <property type="entry name" value="Citrate synthase"/>
    <property type="match status" value="1"/>
</dbReference>
<proteinExistence type="inferred from homology"/>
<evidence type="ECO:0000256" key="3">
    <source>
        <dbReference type="ARBA" id="ARBA00012972"/>
    </source>
</evidence>